<dbReference type="PROSITE" id="PS50043">
    <property type="entry name" value="HTH_LUXR_2"/>
    <property type="match status" value="1"/>
</dbReference>
<dbReference type="RefSeq" id="WP_159791579.1">
    <property type="nucleotide sequence ID" value="NZ_WTYM01000023.1"/>
</dbReference>
<evidence type="ECO:0000313" key="5">
    <source>
        <dbReference type="Proteomes" id="UP000433652"/>
    </source>
</evidence>
<reference evidence="4 5" key="1">
    <citation type="submission" date="2019-12" db="EMBL/GenBank/DDBJ databases">
        <title>Genomic-based taxomic classification of the family Erythrobacteraceae.</title>
        <authorList>
            <person name="Xu L."/>
        </authorList>
    </citation>
    <scope>NUCLEOTIDE SEQUENCE [LARGE SCALE GENOMIC DNA]</scope>
    <source>
        <strain evidence="4 5">MCCC 1K01500</strain>
    </source>
</reference>
<dbReference type="InterPro" id="IPR036388">
    <property type="entry name" value="WH-like_DNA-bd_sf"/>
</dbReference>
<dbReference type="GO" id="GO:0006355">
    <property type="term" value="P:regulation of DNA-templated transcription"/>
    <property type="evidence" value="ECO:0007669"/>
    <property type="project" value="InterPro"/>
</dbReference>
<evidence type="ECO:0000256" key="2">
    <source>
        <dbReference type="ARBA" id="ARBA00022840"/>
    </source>
</evidence>
<dbReference type="InterPro" id="IPR027417">
    <property type="entry name" value="P-loop_NTPase"/>
</dbReference>
<dbReference type="AlphaFoldDB" id="A0A6I4SQP5"/>
<dbReference type="Pfam" id="PF13191">
    <property type="entry name" value="AAA_16"/>
    <property type="match status" value="1"/>
</dbReference>
<dbReference type="InterPro" id="IPR000792">
    <property type="entry name" value="Tscrpt_reg_LuxR_C"/>
</dbReference>
<gene>
    <name evidence="4" type="ORF">GRI89_01715</name>
</gene>
<dbReference type="PROSITE" id="PS00622">
    <property type="entry name" value="HTH_LUXR_1"/>
    <property type="match status" value="1"/>
</dbReference>
<keyword evidence="1" id="KW-0547">Nucleotide-binding</keyword>
<keyword evidence="2" id="KW-0067">ATP-binding</keyword>
<name>A0A6I4SQP5_9SPHN</name>
<dbReference type="GO" id="GO:0005737">
    <property type="term" value="C:cytoplasm"/>
    <property type="evidence" value="ECO:0007669"/>
    <property type="project" value="TreeGrafter"/>
</dbReference>
<dbReference type="EMBL" id="WTYM01000023">
    <property type="protein sequence ID" value="MXO58261.1"/>
    <property type="molecule type" value="Genomic_DNA"/>
</dbReference>
<dbReference type="GO" id="GO:0005524">
    <property type="term" value="F:ATP binding"/>
    <property type="evidence" value="ECO:0007669"/>
    <property type="project" value="UniProtKB-KW"/>
</dbReference>
<dbReference type="InterPro" id="IPR016032">
    <property type="entry name" value="Sig_transdc_resp-reg_C-effctor"/>
</dbReference>
<dbReference type="CDD" id="cd06170">
    <property type="entry name" value="LuxR_C_like"/>
    <property type="match status" value="1"/>
</dbReference>
<protein>
    <submittedName>
        <fullName evidence="4">AAA family ATPase</fullName>
    </submittedName>
</protein>
<accession>A0A6I4SQP5</accession>
<dbReference type="Pfam" id="PF00196">
    <property type="entry name" value="GerE"/>
    <property type="match status" value="1"/>
</dbReference>
<dbReference type="Proteomes" id="UP000433652">
    <property type="component" value="Unassembled WGS sequence"/>
</dbReference>
<dbReference type="OrthoDB" id="341967at2"/>
<comment type="caution">
    <text evidence="4">The sequence shown here is derived from an EMBL/GenBank/DDBJ whole genome shotgun (WGS) entry which is preliminary data.</text>
</comment>
<dbReference type="PANTHER" id="PTHR16305:SF35">
    <property type="entry name" value="TRANSCRIPTIONAL ACTIVATOR DOMAIN"/>
    <property type="match status" value="1"/>
</dbReference>
<proteinExistence type="predicted"/>
<dbReference type="PRINTS" id="PR00038">
    <property type="entry name" value="HTHLUXR"/>
</dbReference>
<keyword evidence="5" id="KW-1185">Reference proteome</keyword>
<dbReference type="GO" id="GO:0004016">
    <property type="term" value="F:adenylate cyclase activity"/>
    <property type="evidence" value="ECO:0007669"/>
    <property type="project" value="TreeGrafter"/>
</dbReference>
<evidence type="ECO:0000256" key="1">
    <source>
        <dbReference type="ARBA" id="ARBA00022741"/>
    </source>
</evidence>
<dbReference type="GO" id="GO:0003677">
    <property type="term" value="F:DNA binding"/>
    <property type="evidence" value="ECO:0007669"/>
    <property type="project" value="InterPro"/>
</dbReference>
<dbReference type="SMART" id="SM00421">
    <property type="entry name" value="HTH_LUXR"/>
    <property type="match status" value="1"/>
</dbReference>
<dbReference type="SUPFAM" id="SSF46894">
    <property type="entry name" value="C-terminal effector domain of the bipartite response regulators"/>
    <property type="match status" value="1"/>
</dbReference>
<dbReference type="SUPFAM" id="SSF48452">
    <property type="entry name" value="TPR-like"/>
    <property type="match status" value="2"/>
</dbReference>
<evidence type="ECO:0000259" key="3">
    <source>
        <dbReference type="PROSITE" id="PS50043"/>
    </source>
</evidence>
<dbReference type="InterPro" id="IPR041664">
    <property type="entry name" value="AAA_16"/>
</dbReference>
<sequence length="857" mass="93589">MLNLGMLLERDHVLDDLDALAAAAAEGRGKVAFVIGEAGIGKTSVLRAARERAAEQFRTVWTACEDISSAEAFTILRELPDISAGLVDAAQDGGSRLDLFRQTLDKLSQVPTVLFIEDLHWADDGSIDFIRYIGRRIEDLPLLVVISSRNEEQTARSRIVRAAGDLPPSARSRFDLDGLSSIAVGQLAAAQGQIGSQIHEATNGNPLLVTELLANSGARSHTIDELVTGRASLLPTEARAFLEFCSIIPRRVSIEQIEAAGTDDEFVQTCIDCGLLLPDGDGLAFRHELTRHAIEASLTPLRRRQLHTSELERLDRAGASAARRLHHAIASNNRERIVELAPIAAEQAARLGAHGEAARSWGAMLETGEPVDDPLTYERYAFELHMIGMLPEAIQWQQHVIALHTRTDDRLRLGDCLRFLSRLRYMNGERALADEAAGEAVAVLEPLGETAELANAYATRAQLAMLADHNDEAVRWSELAEPIAKRLGRTDILSTTLLNHGTALQYRDRDRSLAMIEQGIALGFESGSHEHVARGYILRAWRSLVYPALDEALIHLSVGIDFCREHELAAWEQYLRGGRAMALLGLGRWDEAMVEAGAVLVHPAGTTLVRNPASRAAASLLIRRGLPGAEEQLDNLREHGAQGKEAPRFNSYAMIVAEHAWTVGEGHEAALELLGQAFDQCGSDGRPWDAAELWFWSRKLGQPLKAPAHMPQPLALLATGDIAGAAAAMHDLDMPFDEALMLIEGDEDQATRGLAILDQLGADATAARVRADLFHRGIRKGTRGPRASTRLNQHGLTRRELDVLREIDGGLSNKEIANKLFVSPKTVDHHVSSILAKTTTRTRGEAAALARRENLLD</sequence>
<dbReference type="Gene3D" id="3.40.50.300">
    <property type="entry name" value="P-loop containing nucleotide triphosphate hydrolases"/>
    <property type="match status" value="1"/>
</dbReference>
<organism evidence="4 5">
    <name type="scientific">Croceibacterium salegens</name>
    <dbReference type="NCBI Taxonomy" id="1737568"/>
    <lineage>
        <taxon>Bacteria</taxon>
        <taxon>Pseudomonadati</taxon>
        <taxon>Pseudomonadota</taxon>
        <taxon>Alphaproteobacteria</taxon>
        <taxon>Sphingomonadales</taxon>
        <taxon>Erythrobacteraceae</taxon>
        <taxon>Croceibacterium</taxon>
    </lineage>
</organism>
<dbReference type="Gene3D" id="1.10.10.10">
    <property type="entry name" value="Winged helix-like DNA-binding domain superfamily/Winged helix DNA-binding domain"/>
    <property type="match status" value="1"/>
</dbReference>
<dbReference type="InterPro" id="IPR011990">
    <property type="entry name" value="TPR-like_helical_dom_sf"/>
</dbReference>
<dbReference type="SUPFAM" id="SSF52540">
    <property type="entry name" value="P-loop containing nucleoside triphosphate hydrolases"/>
    <property type="match status" value="1"/>
</dbReference>
<feature type="domain" description="HTH luxR-type" evidence="3">
    <location>
        <begin position="789"/>
        <end position="854"/>
    </location>
</feature>
<dbReference type="PANTHER" id="PTHR16305">
    <property type="entry name" value="TESTICULAR SOLUBLE ADENYLYL CYCLASE"/>
    <property type="match status" value="1"/>
</dbReference>
<evidence type="ECO:0000313" key="4">
    <source>
        <dbReference type="EMBL" id="MXO58261.1"/>
    </source>
</evidence>
<dbReference type="Gene3D" id="1.25.40.10">
    <property type="entry name" value="Tetratricopeptide repeat domain"/>
    <property type="match status" value="1"/>
</dbReference>